<accession>G7EAB0</accession>
<dbReference type="InParanoid" id="G7EAB0"/>
<keyword evidence="13" id="KW-1185">Reference proteome</keyword>
<dbReference type="PANTHER" id="PTHR31961:SF3">
    <property type="entry name" value="SENSITIVE TO HIGH EXPRESSION PROTEIN 9, MITOCHONDRIAL"/>
    <property type="match status" value="1"/>
</dbReference>
<dbReference type="InterPro" id="IPR008839">
    <property type="entry name" value="MDM33_fungi"/>
</dbReference>
<evidence type="ECO:0000256" key="5">
    <source>
        <dbReference type="ARBA" id="ARBA00022989"/>
    </source>
</evidence>
<dbReference type="RefSeq" id="XP_014566434.1">
    <property type="nucleotide sequence ID" value="XM_014710948.1"/>
</dbReference>
<evidence type="ECO:0000256" key="10">
    <source>
        <dbReference type="RuleBase" id="RU364128"/>
    </source>
</evidence>
<dbReference type="GO" id="GO:0007007">
    <property type="term" value="P:inner mitochondrial membrane organization"/>
    <property type="evidence" value="ECO:0007669"/>
    <property type="project" value="TreeGrafter"/>
</dbReference>
<evidence type="ECO:0000256" key="4">
    <source>
        <dbReference type="ARBA" id="ARBA00022946"/>
    </source>
</evidence>
<keyword evidence="2 10" id="KW-0812">Transmembrane</keyword>
<feature type="transmembrane region" description="Helical" evidence="10">
    <location>
        <begin position="224"/>
        <end position="244"/>
    </location>
</feature>
<comment type="similarity">
    <text evidence="1 10">Belongs to the SHE9 family.</text>
</comment>
<comment type="function">
    <text evidence="9">Required for the maintenance of the structure of the mitochondrial inner membrane. Involved in mitochondrial morphology. Causes growth arrest when highly overexpressed.</text>
</comment>
<dbReference type="HOGENOM" id="CLU_025632_2_1_1"/>
<dbReference type="EMBL" id="BABT02000234">
    <property type="protein sequence ID" value="GAA99770.1"/>
    <property type="molecule type" value="Genomic_DNA"/>
</dbReference>
<evidence type="ECO:0000256" key="3">
    <source>
        <dbReference type="ARBA" id="ARBA00022792"/>
    </source>
</evidence>
<comment type="caution">
    <text evidence="10">Lacks conserved residue(s) required for the propagation of feature annotation.</text>
</comment>
<keyword evidence="8 10" id="KW-0472">Membrane</keyword>
<evidence type="ECO:0000313" key="12">
    <source>
        <dbReference type="EMBL" id="GAA99770.1"/>
    </source>
</evidence>
<dbReference type="PANTHER" id="PTHR31961">
    <property type="entry name" value="SENSITIVE TO HIGH EXPRESSION PROTEIN 9, MITOCHONDRIAL"/>
    <property type="match status" value="1"/>
</dbReference>
<evidence type="ECO:0000256" key="6">
    <source>
        <dbReference type="ARBA" id="ARBA00023054"/>
    </source>
</evidence>
<evidence type="ECO:0000313" key="13">
    <source>
        <dbReference type="Proteomes" id="UP000009131"/>
    </source>
</evidence>
<dbReference type="AlphaFoldDB" id="G7EAB0"/>
<dbReference type="GO" id="GO:0005743">
    <property type="term" value="C:mitochondrial inner membrane"/>
    <property type="evidence" value="ECO:0007669"/>
    <property type="project" value="UniProtKB-SubCell"/>
</dbReference>
<sequence>MQRGSSFCRACYFSQRSKPSASLPSLRRTYSIDSPKPADTRTTHAQLSGLLKTAKEQAKALQVDQRLRLAAQLTKQRYASAAKRIEQELGVLSQRLSKASGYEEIEDLKRLVGETELALAGRRQAAREAKQAYEQAVAARLTTQREMNDILARKSAWSDSDIAAFPEIVRREHAATQAERQAKEAVALSDEQVDSTFDNMMRHVLARYHEEQVWSDKIRSVSTYGTLLITSINVVLFLLTLIVIEPWKRKRLVAGVEERIRAREDQIAQAVATIQQELSASMQLTNGHLATIVSGLTAVSPDAVLPPTADESQLDDTVVQEVERVLSASDTREATFLQRWSISARQWIAQLALVDWERAETPFGLGLVLGTLCTLCWLY</sequence>
<comment type="caution">
    <text evidence="12">The sequence shown here is derived from an EMBL/GenBank/DDBJ whole genome shotgun (WGS) entry which is preliminary data.</text>
</comment>
<organism evidence="12 13">
    <name type="scientific">Mixia osmundae (strain CBS 9802 / IAM 14324 / JCM 22182 / KY 12970)</name>
    <dbReference type="NCBI Taxonomy" id="764103"/>
    <lineage>
        <taxon>Eukaryota</taxon>
        <taxon>Fungi</taxon>
        <taxon>Dikarya</taxon>
        <taxon>Basidiomycota</taxon>
        <taxon>Pucciniomycotina</taxon>
        <taxon>Mixiomycetes</taxon>
        <taxon>Mixiales</taxon>
        <taxon>Mixiaceae</taxon>
        <taxon>Mixia</taxon>
    </lineage>
</organism>
<keyword evidence="5 10" id="KW-1133">Transmembrane helix</keyword>
<keyword evidence="6" id="KW-0175">Coiled coil</keyword>
<keyword evidence="4 10" id="KW-0809">Transit peptide</keyword>
<evidence type="ECO:0000256" key="8">
    <source>
        <dbReference type="ARBA" id="ARBA00023136"/>
    </source>
</evidence>
<evidence type="ECO:0000256" key="11">
    <source>
        <dbReference type="SAM" id="MobiDB-lite"/>
    </source>
</evidence>
<comment type="subunit">
    <text evidence="10">Homooligomer.</text>
</comment>
<protein>
    <recommendedName>
        <fullName evidence="10">Sensitive to high expression protein 9, mitochondrial</fullName>
    </recommendedName>
</protein>
<dbReference type="eggNOG" id="ENOG502QQ1E">
    <property type="taxonomic scope" value="Eukaryota"/>
</dbReference>
<keyword evidence="3 10" id="KW-0999">Mitochondrion inner membrane</keyword>
<evidence type="ECO:0000256" key="7">
    <source>
        <dbReference type="ARBA" id="ARBA00023128"/>
    </source>
</evidence>
<evidence type="ECO:0000256" key="2">
    <source>
        <dbReference type="ARBA" id="ARBA00022692"/>
    </source>
</evidence>
<dbReference type="FunCoup" id="G7EAB0">
    <property type="interactions" value="64"/>
</dbReference>
<gene>
    <name evidence="12" type="primary">Mo06473</name>
    <name evidence="12" type="ORF">E5Q_06473</name>
</gene>
<proteinExistence type="inferred from homology"/>
<reference evidence="12 13" key="2">
    <citation type="journal article" date="2012" name="Open Biol.">
        <title>Characteristics of nucleosomes and linker DNA regions on the genome of the basidiomycete Mixia osmundae revealed by mono- and dinucleosome mapping.</title>
        <authorList>
            <person name="Nishida H."/>
            <person name="Kondo S."/>
            <person name="Matsumoto T."/>
            <person name="Suzuki Y."/>
            <person name="Yoshikawa H."/>
            <person name="Taylor T.D."/>
            <person name="Sugiyama J."/>
        </authorList>
    </citation>
    <scope>NUCLEOTIDE SEQUENCE [LARGE SCALE GENOMIC DNA]</scope>
    <source>
        <strain evidence="13">CBS 9802 / IAM 14324 / JCM 22182 / KY 12970</strain>
    </source>
</reference>
<dbReference type="Pfam" id="PF05546">
    <property type="entry name" value="She9_MDM33"/>
    <property type="match status" value="1"/>
</dbReference>
<comment type="subcellular location">
    <subcellularLocation>
        <location evidence="10">Mitochondrion inner membrane</location>
        <topology evidence="10">Multi-pass membrane protein</topology>
    </subcellularLocation>
</comment>
<name>G7EAB0_MIXOS</name>
<keyword evidence="7 10" id="KW-0496">Mitochondrion</keyword>
<feature type="region of interest" description="Disordered" evidence="11">
    <location>
        <begin position="19"/>
        <end position="41"/>
    </location>
</feature>
<dbReference type="OrthoDB" id="5595506at2759"/>
<dbReference type="Proteomes" id="UP000009131">
    <property type="component" value="Unassembled WGS sequence"/>
</dbReference>
<reference evidence="12 13" key="1">
    <citation type="journal article" date="2011" name="J. Gen. Appl. Microbiol.">
        <title>Draft genome sequencing of the enigmatic basidiomycete Mixia osmundae.</title>
        <authorList>
            <person name="Nishida H."/>
            <person name="Nagatsuka Y."/>
            <person name="Sugiyama J."/>
        </authorList>
    </citation>
    <scope>NUCLEOTIDE SEQUENCE [LARGE SCALE GENOMIC DNA]</scope>
    <source>
        <strain evidence="13">CBS 9802 / IAM 14324 / JCM 22182 / KY 12970</strain>
    </source>
</reference>
<evidence type="ECO:0000256" key="1">
    <source>
        <dbReference type="ARBA" id="ARBA00007472"/>
    </source>
</evidence>
<evidence type="ECO:0000256" key="9">
    <source>
        <dbReference type="ARBA" id="ARBA00024807"/>
    </source>
</evidence>